<sequence>MKSNIDDLKIKVSKNLTSQIYNLDLDVKIEDVMEMTIEEIREHAYLFDNISYITCQFLLLGAPKQYIFDDINKFIHYYVIVLLTKETISDSAIKGIVRSAVKLLNPYRKFSEDLFNLLLEYINNKSDEIISLLEETEEFESCANLMNARRYLQSVI</sequence>
<evidence type="ECO:0000313" key="1">
    <source>
        <dbReference type="EMBL" id="CAB5187430.1"/>
    </source>
</evidence>
<accession>A0A6J7WEE1</accession>
<dbReference type="EMBL" id="LR798208">
    <property type="protein sequence ID" value="CAB5187430.1"/>
    <property type="molecule type" value="Genomic_DNA"/>
</dbReference>
<reference evidence="1" key="1">
    <citation type="submission" date="2020-05" db="EMBL/GenBank/DDBJ databases">
        <authorList>
            <person name="Chiriac C."/>
            <person name="Salcher M."/>
            <person name="Ghai R."/>
            <person name="Kavagutti S V."/>
        </authorList>
    </citation>
    <scope>NUCLEOTIDE SEQUENCE</scope>
</reference>
<protein>
    <submittedName>
        <fullName evidence="1">Uncharacterized protein</fullName>
    </submittedName>
</protein>
<organism evidence="1">
    <name type="scientific">uncultured Caudovirales phage</name>
    <dbReference type="NCBI Taxonomy" id="2100421"/>
    <lineage>
        <taxon>Viruses</taxon>
        <taxon>Duplodnaviria</taxon>
        <taxon>Heunggongvirae</taxon>
        <taxon>Uroviricota</taxon>
        <taxon>Caudoviricetes</taxon>
        <taxon>Peduoviridae</taxon>
        <taxon>Maltschvirus</taxon>
        <taxon>Maltschvirus maltsch</taxon>
    </lineage>
</organism>
<gene>
    <name evidence="1" type="ORF">UFOVP163_45</name>
</gene>
<proteinExistence type="predicted"/>
<name>A0A6J7WEE1_9CAUD</name>